<dbReference type="SMART" id="SM00418">
    <property type="entry name" value="HTH_ARSR"/>
    <property type="match status" value="1"/>
</dbReference>
<evidence type="ECO:0000256" key="1">
    <source>
        <dbReference type="SAM" id="MobiDB-lite"/>
    </source>
</evidence>
<accession>A0ABN1W6P6</accession>
<reference evidence="3 4" key="1">
    <citation type="journal article" date="2019" name="Int. J. Syst. Evol. Microbiol.">
        <title>The Global Catalogue of Microorganisms (GCM) 10K type strain sequencing project: providing services to taxonomists for standard genome sequencing and annotation.</title>
        <authorList>
            <consortium name="The Broad Institute Genomics Platform"/>
            <consortium name="The Broad Institute Genome Sequencing Center for Infectious Disease"/>
            <person name="Wu L."/>
            <person name="Ma J."/>
        </authorList>
    </citation>
    <scope>NUCLEOTIDE SEQUENCE [LARGE SCALE GENOMIC DNA]</scope>
    <source>
        <strain evidence="3 4">JCM 13023</strain>
    </source>
</reference>
<dbReference type="InterPro" id="IPR011991">
    <property type="entry name" value="ArsR-like_HTH"/>
</dbReference>
<evidence type="ECO:0000313" key="4">
    <source>
        <dbReference type="Proteomes" id="UP001500653"/>
    </source>
</evidence>
<evidence type="ECO:0000313" key="3">
    <source>
        <dbReference type="EMBL" id="GAA1231138.1"/>
    </source>
</evidence>
<keyword evidence="4" id="KW-1185">Reference proteome</keyword>
<sequence length="190" mass="20748">MRMGERRRTATEAEASALASGIRLRIIRLTHHEGLTNKEIAQRLDRDPATTLHHVRKLVDTGFLAAERPRRGARGAKEIPYRSTGLSWRIGGPWNAPVEDAMLEAFLTEIADLDRAELHQTRVVARLPEGRLAEFRARLTELIDEFAAGDEQDCDAASAATSDDAAGHATGGGAEPPDATAVYLALYPSR</sequence>
<dbReference type="InterPro" id="IPR036388">
    <property type="entry name" value="WH-like_DNA-bd_sf"/>
</dbReference>
<dbReference type="SUPFAM" id="SSF46785">
    <property type="entry name" value="Winged helix' DNA-binding domain"/>
    <property type="match status" value="1"/>
</dbReference>
<comment type="caution">
    <text evidence="3">The sequence shown here is derived from an EMBL/GenBank/DDBJ whole genome shotgun (WGS) entry which is preliminary data.</text>
</comment>
<dbReference type="CDD" id="cd00090">
    <property type="entry name" value="HTH_ARSR"/>
    <property type="match status" value="1"/>
</dbReference>
<protein>
    <submittedName>
        <fullName evidence="3">Winged helix-turn-helix domain-containing protein</fullName>
    </submittedName>
</protein>
<feature type="domain" description="HTH arsR-type" evidence="2">
    <location>
        <begin position="14"/>
        <end position="107"/>
    </location>
</feature>
<dbReference type="InterPro" id="IPR036390">
    <property type="entry name" value="WH_DNA-bd_sf"/>
</dbReference>
<gene>
    <name evidence="3" type="ORF">GCM10009676_12590</name>
</gene>
<dbReference type="Gene3D" id="1.10.10.10">
    <property type="entry name" value="Winged helix-like DNA-binding domain superfamily/Winged helix DNA-binding domain"/>
    <property type="match status" value="1"/>
</dbReference>
<feature type="region of interest" description="Disordered" evidence="1">
    <location>
        <begin position="154"/>
        <end position="177"/>
    </location>
</feature>
<dbReference type="Proteomes" id="UP001500653">
    <property type="component" value="Unassembled WGS sequence"/>
</dbReference>
<feature type="compositionally biased region" description="Low complexity" evidence="1">
    <location>
        <begin position="155"/>
        <end position="168"/>
    </location>
</feature>
<organism evidence="3 4">
    <name type="scientific">Prauserella halophila</name>
    <dbReference type="NCBI Taxonomy" id="185641"/>
    <lineage>
        <taxon>Bacteria</taxon>
        <taxon>Bacillati</taxon>
        <taxon>Actinomycetota</taxon>
        <taxon>Actinomycetes</taxon>
        <taxon>Pseudonocardiales</taxon>
        <taxon>Pseudonocardiaceae</taxon>
        <taxon>Prauserella</taxon>
    </lineage>
</organism>
<dbReference type="Pfam" id="PF12840">
    <property type="entry name" value="HTH_20"/>
    <property type="match status" value="1"/>
</dbReference>
<evidence type="ECO:0000259" key="2">
    <source>
        <dbReference type="SMART" id="SM00418"/>
    </source>
</evidence>
<name>A0ABN1W6P6_9PSEU</name>
<proteinExistence type="predicted"/>
<dbReference type="EMBL" id="BAAALN010000005">
    <property type="protein sequence ID" value="GAA1231138.1"/>
    <property type="molecule type" value="Genomic_DNA"/>
</dbReference>
<dbReference type="InterPro" id="IPR001845">
    <property type="entry name" value="HTH_ArsR_DNA-bd_dom"/>
</dbReference>